<dbReference type="Gene3D" id="3.40.1280.10">
    <property type="match status" value="2"/>
</dbReference>
<dbReference type="Pfam" id="PF02598">
    <property type="entry name" value="Methyltrn_RNA_3"/>
    <property type="match status" value="1"/>
</dbReference>
<accession>A0A1Z5KPM6</accession>
<dbReference type="FunCoup" id="A0A1Z5KPM6">
    <property type="interactions" value="650"/>
</dbReference>
<dbReference type="CDD" id="cd18086">
    <property type="entry name" value="HsC9orf114-like"/>
    <property type="match status" value="1"/>
</dbReference>
<reference evidence="3 4" key="1">
    <citation type="journal article" date="2015" name="Plant Cell">
        <title>Oil accumulation by the oleaginous diatom Fistulifera solaris as revealed by the genome and transcriptome.</title>
        <authorList>
            <person name="Tanaka T."/>
            <person name="Maeda Y."/>
            <person name="Veluchamy A."/>
            <person name="Tanaka M."/>
            <person name="Abida H."/>
            <person name="Marechal E."/>
            <person name="Bowler C."/>
            <person name="Muto M."/>
            <person name="Sunaga Y."/>
            <person name="Tanaka M."/>
            <person name="Yoshino T."/>
            <person name="Taniguchi T."/>
            <person name="Fukuda Y."/>
            <person name="Nemoto M."/>
            <person name="Matsumoto M."/>
            <person name="Wong P.S."/>
            <person name="Aburatani S."/>
            <person name="Fujibuchi W."/>
        </authorList>
    </citation>
    <scope>NUCLEOTIDE SEQUENCE [LARGE SCALE GENOMIC DNA]</scope>
    <source>
        <strain evidence="3 4">JPCC DA0580</strain>
    </source>
</reference>
<comment type="similarity">
    <text evidence="1">Belongs to the class IV-like SAM-binding methyltransferase superfamily.</text>
</comment>
<feature type="compositionally biased region" description="Basic and acidic residues" evidence="2">
    <location>
        <begin position="1"/>
        <end position="10"/>
    </location>
</feature>
<feature type="region of interest" description="Disordered" evidence="2">
    <location>
        <begin position="123"/>
        <end position="174"/>
    </location>
</feature>
<dbReference type="Proteomes" id="UP000198406">
    <property type="component" value="Unassembled WGS sequence"/>
</dbReference>
<dbReference type="SUPFAM" id="SSF50249">
    <property type="entry name" value="Nucleic acid-binding proteins"/>
    <property type="match status" value="1"/>
</dbReference>
<name>A0A1Z5KPM6_FISSO</name>
<dbReference type="InParanoid" id="A0A1Z5KPM6"/>
<organism evidence="3 4">
    <name type="scientific">Fistulifera solaris</name>
    <name type="common">Oleaginous diatom</name>
    <dbReference type="NCBI Taxonomy" id="1519565"/>
    <lineage>
        <taxon>Eukaryota</taxon>
        <taxon>Sar</taxon>
        <taxon>Stramenopiles</taxon>
        <taxon>Ochrophyta</taxon>
        <taxon>Bacillariophyta</taxon>
        <taxon>Bacillariophyceae</taxon>
        <taxon>Bacillariophycidae</taxon>
        <taxon>Naviculales</taxon>
        <taxon>Naviculaceae</taxon>
        <taxon>Fistulifera</taxon>
    </lineage>
</organism>
<feature type="compositionally biased region" description="Acidic residues" evidence="2">
    <location>
        <begin position="429"/>
        <end position="457"/>
    </location>
</feature>
<dbReference type="InterPro" id="IPR029026">
    <property type="entry name" value="tRNA_m1G_MTases_N"/>
</dbReference>
<dbReference type="OrthoDB" id="361029at2759"/>
<dbReference type="EMBL" id="BDSP01000266">
    <property type="protein sequence ID" value="GAX28127.1"/>
    <property type="molecule type" value="Genomic_DNA"/>
</dbReference>
<comment type="caution">
    <text evidence="3">The sequence shown here is derived from an EMBL/GenBank/DDBJ whole genome shotgun (WGS) entry which is preliminary data.</text>
</comment>
<evidence type="ECO:0000256" key="2">
    <source>
        <dbReference type="SAM" id="MobiDB-lite"/>
    </source>
</evidence>
<evidence type="ECO:0000313" key="3">
    <source>
        <dbReference type="EMBL" id="GAX28127.1"/>
    </source>
</evidence>
<dbReference type="PANTHER" id="PTHR12150">
    <property type="entry name" value="CLASS IV SAM-BINDING METHYLTRANSFERASE-RELATED"/>
    <property type="match status" value="1"/>
</dbReference>
<gene>
    <name evidence="3" type="ORF">FisN_6Lh056</name>
</gene>
<evidence type="ECO:0000256" key="1">
    <source>
        <dbReference type="ARBA" id="ARBA00009841"/>
    </source>
</evidence>
<proteinExistence type="inferred from homology"/>
<dbReference type="InterPro" id="IPR029028">
    <property type="entry name" value="Alpha/beta_knot_MTases"/>
</dbReference>
<feature type="compositionally biased region" description="Basic and acidic residues" evidence="2">
    <location>
        <begin position="136"/>
        <end position="174"/>
    </location>
</feature>
<sequence>MPDISDPHSSDHKRRRTEANNNNNNKQHASHHHHHPSGKELHRQHSKRGLVQQSSQFGRVMESVPCRNKPRHATLSLAIPGSALANCVTKELQTLWAGQIARAATIYHVDEIIVFDDKLTVTPTPWNRNHRSRSSTQKDHNKKNTEKELIHEELNQDDSTKRNQDDNNKPTRTTDPHLFLARLLQYCECPQYLRKHFFPMHPDLQFTGLLPPMDAPHHVRALDRSKYREGVVLEKMGPMGNSLVHCGIPGKPVEINTRLTPGIRCTVQIDSYTTVQLKGTVVSPSAPRLDNGTYWGYTTRLASSLMTVFDEAPYPYDFKIGTSERGTHNLEAKSYQVPSFTHALLVLGGVAGLEECVNADESIALTGNQCSQLFDHWVNICPYQGSRTIRTEEAVWIALAKYSPLLAKANETTKTVIKTAPVVTTLAEFSDEPSEESSEDDDDDDDDDDDEEEEEEEAKAGSNDNGDESD</sequence>
<dbReference type="PANTHER" id="PTHR12150:SF13">
    <property type="entry name" value="METHYLTRANSFERASE C9ORF114-RELATED"/>
    <property type="match status" value="1"/>
</dbReference>
<dbReference type="AlphaFoldDB" id="A0A1Z5KPM6"/>
<keyword evidence="4" id="KW-1185">Reference proteome</keyword>
<feature type="region of interest" description="Disordered" evidence="2">
    <location>
        <begin position="425"/>
        <end position="470"/>
    </location>
</feature>
<dbReference type="SUPFAM" id="SSF75217">
    <property type="entry name" value="alpha/beta knot"/>
    <property type="match status" value="1"/>
</dbReference>
<feature type="region of interest" description="Disordered" evidence="2">
    <location>
        <begin position="1"/>
        <end position="52"/>
    </location>
</feature>
<evidence type="ECO:0000313" key="4">
    <source>
        <dbReference type="Proteomes" id="UP000198406"/>
    </source>
</evidence>
<protein>
    <submittedName>
        <fullName evidence="3">Uncharacterized protein</fullName>
    </submittedName>
</protein>
<dbReference type="InterPro" id="IPR012340">
    <property type="entry name" value="NA-bd_OB-fold"/>
</dbReference>
<dbReference type="InterPro" id="IPR003750">
    <property type="entry name" value="Put_MeTrfase-C9orf114-like"/>
</dbReference>